<dbReference type="Pfam" id="PF00069">
    <property type="entry name" value="Pkinase"/>
    <property type="match status" value="2"/>
</dbReference>
<keyword evidence="4" id="KW-0808">Transferase</keyword>
<dbReference type="Proteomes" id="UP000001294">
    <property type="component" value="Unassembled WGS sequence"/>
</dbReference>
<dbReference type="GO" id="GO:0004672">
    <property type="term" value="F:protein kinase activity"/>
    <property type="evidence" value="ECO:0007669"/>
    <property type="project" value="InterPro"/>
</dbReference>
<evidence type="ECO:0000259" key="3">
    <source>
        <dbReference type="PROSITE" id="PS50011"/>
    </source>
</evidence>
<dbReference type="PANTHER" id="PTHR35204:SF1">
    <property type="entry name" value="ENTEROTOXIN"/>
    <property type="match status" value="1"/>
</dbReference>
<dbReference type="GO" id="GO:0005524">
    <property type="term" value="F:ATP binding"/>
    <property type="evidence" value="ECO:0007669"/>
    <property type="project" value="UniProtKB-UniRule"/>
</dbReference>
<dbReference type="PROSITE" id="PS00107">
    <property type="entry name" value="PROTEIN_KINASE_ATP"/>
    <property type="match status" value="1"/>
</dbReference>
<dbReference type="OrthoDB" id="10261782at2759"/>
<dbReference type="InterPro" id="IPR000719">
    <property type="entry name" value="Prot_kinase_dom"/>
</dbReference>
<dbReference type="Gene3D" id="3.30.200.20">
    <property type="entry name" value="Phosphorylase Kinase, domain 1"/>
    <property type="match status" value="1"/>
</dbReference>
<dbReference type="STRING" id="441960.B6QSR2"/>
<dbReference type="Gene3D" id="1.10.510.10">
    <property type="entry name" value="Transferase(Phosphotransferase) domain 1"/>
    <property type="match status" value="1"/>
</dbReference>
<evidence type="ECO:0000313" key="4">
    <source>
        <dbReference type="EMBL" id="EEA19386.1"/>
    </source>
</evidence>
<reference evidence="5" key="1">
    <citation type="journal article" date="2015" name="Genome Announc.">
        <title>Genome sequence of the AIDS-associated pathogen Penicillium marneffei (ATCC18224) and its near taxonomic relative Talaromyces stipitatus (ATCC10500).</title>
        <authorList>
            <person name="Nierman W.C."/>
            <person name="Fedorova-Abrams N.D."/>
            <person name="Andrianopoulos A."/>
        </authorList>
    </citation>
    <scope>NUCLEOTIDE SEQUENCE [LARGE SCALE GENOMIC DNA]</scope>
    <source>
        <strain evidence="5">ATCC 18224 / CBS 334.59 / QM 7333</strain>
    </source>
</reference>
<keyword evidence="4" id="KW-0418">Kinase</keyword>
<dbReference type="PROSITE" id="PS50011">
    <property type="entry name" value="PROTEIN_KINASE_DOM"/>
    <property type="match status" value="1"/>
</dbReference>
<keyword evidence="1" id="KW-0547">Nucleotide-binding</keyword>
<dbReference type="HOGENOM" id="CLU_338043_0_0_1"/>
<keyword evidence="1" id="KW-0067">ATP-binding</keyword>
<evidence type="ECO:0000256" key="1">
    <source>
        <dbReference type="PROSITE-ProRule" id="PRU10141"/>
    </source>
</evidence>
<sequence length="842" mass="95031">MDDSMYVLPLDAEPLHRYTKGGYHPVVLGDTLKNGRYRILHKLGWGGYSTVWAARDQREDTYAAVKISVAKNESEQENQEVHVMQTLAATQPRPQHVMRMIDDFDLMGPNGRHKCLVLDLVGPNVPEFVEPHFSDGRLPGNLAKRIANQALIGLDGLHQHKIGHGDLHTRNLTFTMPHLKDLQENKFMEALGQPKIGYVQRTDEKPLEAGVPKYIVRPAVFQSQSWLSHEIKIIDFGESFLPGSIPQTLHTPLAVRAPENIFQDSFDYRVDLWSMGCMLFELFVGQPPFDTIMKTPAILEGQMREMANSFDAMPSESTEEIPGPSFQEWLEEMYFDSDRKETLSREDIVQLGEIIGRLLRFEPSSRASARDILDDPCKMMMQSLLFWSLLLRGQQARSQEQMPIGIDQPGSADDETDCKYNFPSPAPHIFSSVNGLLQQWANTFFPIGHGIVPCHISPFTNLYHGRQDGNMPESPEWVAFDIEMPYGIMGSERNSHILTYQTTKQIGCLYFDGESATLFGSGMMDTQMLFIYGNVTGPRVDDGHGLRGLEDEYNRASGLCKWVQDKGLGGLGWGVEGIVRMNAGFEMIWCNFTSLSLRLLTKTNVTAPLLREIGKDSALEDRERKAGTAEIGKALIPEYTSTSPGYYPLPTDTSPPGHSKDPEQPPMPPSWRLRGQEPFLESQTWGWFESATWHYGSTGMGAGRGESRVKPLTCGFLTFYNPIYHEQQIGCANAERKRLNLTMDGHWTGSGTQEDRKAALEQLTRRKRHHSLRNITVADAHMMNDAAERVLKSLDFNNSDRLRSSYATNNNCTGIDWTGVTNDIVQRYALRLRQLISVFDKR</sequence>
<dbReference type="InterPro" id="IPR011009">
    <property type="entry name" value="Kinase-like_dom_sf"/>
</dbReference>
<dbReference type="PANTHER" id="PTHR35204">
    <property type="entry name" value="YALI0A21131P"/>
    <property type="match status" value="1"/>
</dbReference>
<feature type="region of interest" description="Disordered" evidence="2">
    <location>
        <begin position="642"/>
        <end position="674"/>
    </location>
</feature>
<feature type="domain" description="Protein kinase" evidence="3">
    <location>
        <begin position="37"/>
        <end position="385"/>
    </location>
</feature>
<evidence type="ECO:0000313" key="5">
    <source>
        <dbReference type="Proteomes" id="UP000001294"/>
    </source>
</evidence>
<dbReference type="VEuPathDB" id="FungiDB:PMAA_001810"/>
<accession>B6QSR2</accession>
<dbReference type="AlphaFoldDB" id="B6QSR2"/>
<proteinExistence type="predicted"/>
<feature type="binding site" evidence="1">
    <location>
        <position position="71"/>
    </location>
    <ligand>
        <name>ATP</name>
        <dbReference type="ChEBI" id="CHEBI:30616"/>
    </ligand>
</feature>
<dbReference type="SMART" id="SM00220">
    <property type="entry name" value="S_TKc"/>
    <property type="match status" value="1"/>
</dbReference>
<dbReference type="InterPro" id="IPR017441">
    <property type="entry name" value="Protein_kinase_ATP_BS"/>
</dbReference>
<dbReference type="SUPFAM" id="SSF56112">
    <property type="entry name" value="Protein kinase-like (PK-like)"/>
    <property type="match status" value="1"/>
</dbReference>
<evidence type="ECO:0000256" key="2">
    <source>
        <dbReference type="SAM" id="MobiDB-lite"/>
    </source>
</evidence>
<name>B6QSR2_TALMQ</name>
<protein>
    <submittedName>
        <fullName evidence="4">Serine protein kinase, putative</fullName>
    </submittedName>
</protein>
<dbReference type="EMBL" id="DS995905">
    <property type="protein sequence ID" value="EEA19386.1"/>
    <property type="molecule type" value="Genomic_DNA"/>
</dbReference>
<dbReference type="PhylomeDB" id="B6QSR2"/>
<dbReference type="InterPro" id="IPR038921">
    <property type="entry name" value="YOR389W-like"/>
</dbReference>
<keyword evidence="5" id="KW-1185">Reference proteome</keyword>
<gene>
    <name evidence="4" type="ORF">PMAA_001810</name>
</gene>
<organism evidence="4 5">
    <name type="scientific">Talaromyces marneffei (strain ATCC 18224 / CBS 334.59 / QM 7333)</name>
    <name type="common">Penicillium marneffei</name>
    <dbReference type="NCBI Taxonomy" id="441960"/>
    <lineage>
        <taxon>Eukaryota</taxon>
        <taxon>Fungi</taxon>
        <taxon>Dikarya</taxon>
        <taxon>Ascomycota</taxon>
        <taxon>Pezizomycotina</taxon>
        <taxon>Eurotiomycetes</taxon>
        <taxon>Eurotiomycetidae</taxon>
        <taxon>Eurotiales</taxon>
        <taxon>Trichocomaceae</taxon>
        <taxon>Talaromyces</taxon>
        <taxon>Talaromyces sect. Talaromyces</taxon>
    </lineage>
</organism>